<feature type="region of interest" description="Disordered" evidence="1">
    <location>
        <begin position="57"/>
        <end position="136"/>
    </location>
</feature>
<protein>
    <submittedName>
        <fullName evidence="2">Uncharacterized protein</fullName>
    </submittedName>
</protein>
<feature type="compositionally biased region" description="Basic and acidic residues" evidence="1">
    <location>
        <begin position="118"/>
        <end position="136"/>
    </location>
</feature>
<dbReference type="KEGG" id="mema:MMAB1_2692"/>
<evidence type="ECO:0000313" key="2">
    <source>
        <dbReference type="EMBL" id="CVK33905.1"/>
    </source>
</evidence>
<evidence type="ECO:0000313" key="3">
    <source>
        <dbReference type="Proteomes" id="UP000069850"/>
    </source>
</evidence>
<name>A0A0X3BR02_9EURY</name>
<gene>
    <name evidence="2" type="ORF">MMAB1_2692</name>
</gene>
<reference evidence="2 3" key="1">
    <citation type="submission" date="2016-01" db="EMBL/GenBank/DDBJ databases">
        <authorList>
            <person name="Manzoor S."/>
        </authorList>
    </citation>
    <scope>NUCLEOTIDE SEQUENCE [LARGE SCALE GENOMIC DNA]</scope>
    <source>
        <strain evidence="2">Methanoculleus sp MAB1</strain>
    </source>
</reference>
<organism evidence="2 3">
    <name type="scientific">Methanoculleus bourgensis</name>
    <dbReference type="NCBI Taxonomy" id="83986"/>
    <lineage>
        <taxon>Archaea</taxon>
        <taxon>Methanobacteriati</taxon>
        <taxon>Methanobacteriota</taxon>
        <taxon>Stenosarchaea group</taxon>
        <taxon>Methanomicrobia</taxon>
        <taxon>Methanomicrobiales</taxon>
        <taxon>Methanomicrobiaceae</taxon>
        <taxon>Methanoculleus</taxon>
    </lineage>
</organism>
<accession>A0A0X3BR02</accession>
<evidence type="ECO:0000256" key="1">
    <source>
        <dbReference type="SAM" id="MobiDB-lite"/>
    </source>
</evidence>
<dbReference type="AlphaFoldDB" id="A0A0X3BR02"/>
<proteinExistence type="predicted"/>
<dbReference type="Proteomes" id="UP000069850">
    <property type="component" value="Chromosome 1"/>
</dbReference>
<dbReference type="EMBL" id="LT158599">
    <property type="protein sequence ID" value="CVK33905.1"/>
    <property type="molecule type" value="Genomic_DNA"/>
</dbReference>
<sequence>MMNATFLTKRSLSTVKVWLYLQGSEPGPAPPVTMERMDMWMGRLSAFRIEPGYPVYPGSYTGKKKPTTPLFTRTITADDPGADRLRPPRRSGCSQGVNMSGFPGVTETLHRHSPVRVAPDDLTRSSRSVQEYRDQT</sequence>